<gene>
    <name evidence="1" type="ORF">T230_15515</name>
</gene>
<dbReference type="Proteomes" id="UP000034982">
    <property type="component" value="Unassembled WGS sequence"/>
</dbReference>
<proteinExistence type="predicted"/>
<evidence type="ECO:0000313" key="1">
    <source>
        <dbReference type="EMBL" id="ETK05897.1"/>
    </source>
</evidence>
<sequence>MNDKRIHGMIAIKSSEWARKVVWTFMGCIW</sequence>
<reference evidence="1 2" key="1">
    <citation type="submission" date="2013-11" db="EMBL/GenBank/DDBJ databases">
        <title>Single cell genomics of uncultured Tannerella BU063 (oral taxon 286).</title>
        <authorList>
            <person name="Beall C.J."/>
            <person name="Campbell A.G."/>
            <person name="Griffen A.L."/>
            <person name="Podar M."/>
            <person name="Leys E.J."/>
        </authorList>
    </citation>
    <scope>NUCLEOTIDE SEQUENCE [LARGE SCALE GENOMIC DNA]</scope>
    <source>
        <strain evidence="1">Cell 1/3</strain>
    </source>
</reference>
<protein>
    <submittedName>
        <fullName evidence="1">Uncharacterized protein</fullName>
    </submittedName>
</protein>
<dbReference type="EMBL" id="AYYE01001259">
    <property type="protein sequence ID" value="ETK05897.1"/>
    <property type="molecule type" value="Genomic_DNA"/>
</dbReference>
<name>W2CHE8_9BACT</name>
<dbReference type="AlphaFoldDB" id="W2CHE8"/>
<comment type="caution">
    <text evidence="1">The sequence shown here is derived from an EMBL/GenBank/DDBJ whole genome shotgun (WGS) entry which is preliminary data.</text>
</comment>
<evidence type="ECO:0000313" key="2">
    <source>
        <dbReference type="Proteomes" id="UP000034982"/>
    </source>
</evidence>
<organism evidence="1 2">
    <name type="scientific">Tannerella sp. oral taxon BU063 isolate Cell 1/3</name>
    <dbReference type="NCBI Taxonomy" id="1411022"/>
    <lineage>
        <taxon>Bacteria</taxon>
        <taxon>Pseudomonadati</taxon>
        <taxon>Bacteroidota</taxon>
        <taxon>Bacteroidia</taxon>
        <taxon>Bacteroidales</taxon>
        <taxon>Tannerellaceae</taxon>
        <taxon>Tannerella</taxon>
    </lineage>
</organism>
<accession>W2CHE8</accession>